<reference evidence="3 4" key="1">
    <citation type="submission" date="2019-11" db="EMBL/GenBank/DDBJ databases">
        <title>Identification of a novel strain.</title>
        <authorList>
            <person name="Xu Q."/>
            <person name="Wang G."/>
        </authorList>
    </citation>
    <scope>NUCLEOTIDE SEQUENCE [LARGE SCALE GENOMIC DNA]</scope>
    <source>
        <strain evidence="4">xq</strain>
    </source>
</reference>
<dbReference type="InterPro" id="IPR010412">
    <property type="entry name" value="DUF1007"/>
</dbReference>
<comment type="caution">
    <text evidence="3">The sequence shown here is derived from an EMBL/GenBank/DDBJ whole genome shotgun (WGS) entry which is preliminary data.</text>
</comment>
<feature type="compositionally biased region" description="Polar residues" evidence="1">
    <location>
        <begin position="291"/>
        <end position="301"/>
    </location>
</feature>
<dbReference type="Proteomes" id="UP000440694">
    <property type="component" value="Unassembled WGS sequence"/>
</dbReference>
<dbReference type="PROSITE" id="PS50222">
    <property type="entry name" value="EF_HAND_2"/>
    <property type="match status" value="1"/>
</dbReference>
<dbReference type="InterPro" id="IPR002048">
    <property type="entry name" value="EF_hand_dom"/>
</dbReference>
<dbReference type="AlphaFoldDB" id="A0A6I3KIP1"/>
<feature type="compositionally biased region" description="Basic and acidic residues" evidence="1">
    <location>
        <begin position="18"/>
        <end position="29"/>
    </location>
</feature>
<proteinExistence type="predicted"/>
<feature type="compositionally biased region" description="Acidic residues" evidence="1">
    <location>
        <begin position="1"/>
        <end position="11"/>
    </location>
</feature>
<evidence type="ECO:0000259" key="2">
    <source>
        <dbReference type="PROSITE" id="PS50222"/>
    </source>
</evidence>
<sequence length="328" mass="35250">MDGLDGDDDVGDLGTGHRRAEDSDKRGSEDNLPQPGGERAEHSLSQRPGGACHANIHRLVDVIISGATYSSAGHHATATFLLHPLDWLPASERRSELRAPTSILAMATAVAGLSGATSQALAHPHVWVTMKETVLYEKAAITGLQQAWTFDEIYTQQAIEGLDKNGDGKYDREELKELAQVNIDGLKEFEYFTFAKLGDKPLKFNPPVDYWLEYTDKGILTLHFTLPLEQPVPADATGFNFAVFDSSYFIAFDFAEADPIKLSANAPTTCKPTIHEPPEDADTQQLSDAFSSALGQNAQQPGSSGPMSGGGSVSIGSSRSVAIECAKS</sequence>
<gene>
    <name evidence="3" type="ORF">GIW81_07670</name>
</gene>
<evidence type="ECO:0000256" key="1">
    <source>
        <dbReference type="SAM" id="MobiDB-lite"/>
    </source>
</evidence>
<feature type="region of interest" description="Disordered" evidence="1">
    <location>
        <begin position="1"/>
        <end position="50"/>
    </location>
</feature>
<feature type="domain" description="EF-hand" evidence="2">
    <location>
        <begin position="150"/>
        <end position="185"/>
    </location>
</feature>
<evidence type="ECO:0000313" key="4">
    <source>
        <dbReference type="Proteomes" id="UP000440694"/>
    </source>
</evidence>
<evidence type="ECO:0000313" key="3">
    <source>
        <dbReference type="EMBL" id="MTD94213.1"/>
    </source>
</evidence>
<protein>
    <submittedName>
        <fullName evidence="3">DUF1007 family protein</fullName>
    </submittedName>
</protein>
<organism evidence="3 4">
    <name type="scientific">Hyphomicrobium album</name>
    <dbReference type="NCBI Taxonomy" id="2665159"/>
    <lineage>
        <taxon>Bacteria</taxon>
        <taxon>Pseudomonadati</taxon>
        <taxon>Pseudomonadota</taxon>
        <taxon>Alphaproteobacteria</taxon>
        <taxon>Hyphomicrobiales</taxon>
        <taxon>Hyphomicrobiaceae</taxon>
        <taxon>Hyphomicrobium</taxon>
    </lineage>
</organism>
<dbReference type="Pfam" id="PF06226">
    <property type="entry name" value="DUF1007"/>
    <property type="match status" value="1"/>
</dbReference>
<accession>A0A6I3KIP1</accession>
<name>A0A6I3KIP1_9HYPH</name>
<dbReference type="EMBL" id="WMBQ01000001">
    <property type="protein sequence ID" value="MTD94213.1"/>
    <property type="molecule type" value="Genomic_DNA"/>
</dbReference>
<dbReference type="GO" id="GO:0005509">
    <property type="term" value="F:calcium ion binding"/>
    <property type="evidence" value="ECO:0007669"/>
    <property type="project" value="InterPro"/>
</dbReference>
<feature type="region of interest" description="Disordered" evidence="1">
    <location>
        <begin position="291"/>
        <end position="328"/>
    </location>
</feature>
<keyword evidence="4" id="KW-1185">Reference proteome</keyword>